<dbReference type="KEGG" id="haa:A5892_11400"/>
<sequence>MLAAWVDHLLGYASGALSAVRRDERYPSLMRWARREGAELLGGDLALAQALAPPLWNQTPLLRLDFACEPLAPPALDEPCWCDSGHPYRRCCATVAFPGGVPAHLMWMLSLCQWRGPRLRAALERELAPDQALLEAGVIAAESGQLGRAQLLLEALFARADNVPAPVQSEYAFERLAELYQERGFHRKQAALIDSALGHGPAFLRGAALERLVLAHLESDDLESARDAFMRALRTIPDAPVLAYLETMLLLQEGQQEKARQRADFWYRRLLRSSDVDPAELGFVHELAVDPAGTLAEELISSDEELALPLSRLRSTLARLPSALPPTLVANQAGRLEYLPSKLDGAYYTAWSSQLGPADPEQDGINDLWHNASDWLLALSEHPEWLSSPLVLQELAMALSSRFGSLPWMVEPFFAPLAKRLESWLGGIERQGRQFLWEEGDNQAIYLFGLSLVVGMERGDRQRSRRIAERLLKLDGEDNLGLRELVLEQLLREGRDLDALALTETSDAESADWLGLYLGRALALYRLGRQAEAAELIRRVQRANRHMINLMLQSRPRPESFDQALARPGSRAQAWQYRVLLRERWMETPGAIAWLRQFVQPRG</sequence>
<protein>
    <submittedName>
        <fullName evidence="1">Zinc chelation protein SecC</fullName>
    </submittedName>
</protein>
<dbReference type="STRING" id="376489.A5892_11400"/>
<reference evidence="1 2" key="1">
    <citation type="submission" date="2016-04" db="EMBL/GenBank/DDBJ databases">
        <title>Complete Genome Sequence of Halotalea alkalilenta IHB B 13600.</title>
        <authorList>
            <person name="Swarnkar M.K."/>
            <person name="Sharma A."/>
            <person name="Kaushal K."/>
            <person name="Soni R."/>
            <person name="Rana S."/>
            <person name="Singh A.K."/>
            <person name="Gulati A."/>
        </authorList>
    </citation>
    <scope>NUCLEOTIDE SEQUENCE [LARGE SCALE GENOMIC DNA]</scope>
    <source>
        <strain evidence="1 2">IHB B 13600</strain>
    </source>
</reference>
<dbReference type="Gene3D" id="1.25.40.10">
    <property type="entry name" value="Tetratricopeptide repeat domain"/>
    <property type="match status" value="2"/>
</dbReference>
<dbReference type="Proteomes" id="UP000077875">
    <property type="component" value="Chromosome"/>
</dbReference>
<accession>A0A172YFZ7</accession>
<dbReference type="Pfam" id="PF02810">
    <property type="entry name" value="SEC-C"/>
    <property type="match status" value="1"/>
</dbReference>
<keyword evidence="2" id="KW-1185">Reference proteome</keyword>
<organism evidence="1 2">
    <name type="scientific">Halotalea alkalilenta</name>
    <dbReference type="NCBI Taxonomy" id="376489"/>
    <lineage>
        <taxon>Bacteria</taxon>
        <taxon>Pseudomonadati</taxon>
        <taxon>Pseudomonadota</taxon>
        <taxon>Gammaproteobacteria</taxon>
        <taxon>Oceanospirillales</taxon>
        <taxon>Halomonadaceae</taxon>
        <taxon>Halotalea</taxon>
    </lineage>
</organism>
<name>A0A172YFZ7_9GAMM</name>
<dbReference type="RefSeq" id="WP_064122906.1">
    <property type="nucleotide sequence ID" value="NZ_CP015243.1"/>
</dbReference>
<gene>
    <name evidence="1" type="ORF">A5892_11400</name>
</gene>
<dbReference type="EMBL" id="CP015243">
    <property type="protein sequence ID" value="ANF57992.1"/>
    <property type="molecule type" value="Genomic_DNA"/>
</dbReference>
<evidence type="ECO:0000313" key="1">
    <source>
        <dbReference type="EMBL" id="ANF57992.1"/>
    </source>
</evidence>
<evidence type="ECO:0000313" key="2">
    <source>
        <dbReference type="Proteomes" id="UP000077875"/>
    </source>
</evidence>
<dbReference type="SUPFAM" id="SSF48452">
    <property type="entry name" value="TPR-like"/>
    <property type="match status" value="2"/>
</dbReference>
<dbReference type="InterPro" id="IPR004027">
    <property type="entry name" value="SEC_C_motif"/>
</dbReference>
<proteinExistence type="predicted"/>
<dbReference type="AlphaFoldDB" id="A0A172YFZ7"/>
<dbReference type="InterPro" id="IPR011990">
    <property type="entry name" value="TPR-like_helical_dom_sf"/>
</dbReference>